<dbReference type="GO" id="GO:0005741">
    <property type="term" value="C:mitochondrial outer membrane"/>
    <property type="evidence" value="ECO:0007669"/>
    <property type="project" value="UniProtKB-SubCell"/>
</dbReference>
<feature type="domain" description="NAD(P)-binding" evidence="3">
    <location>
        <begin position="10"/>
        <end position="169"/>
    </location>
</feature>
<gene>
    <name evidence="4" type="ORF">HETIRDRAFT_477809</name>
</gene>
<dbReference type="InterPro" id="IPR036291">
    <property type="entry name" value="NAD(P)-bd_dom_sf"/>
</dbReference>
<dbReference type="STRING" id="747525.W4K0B8"/>
<dbReference type="InterPro" id="IPR016040">
    <property type="entry name" value="NAD(P)-bd_dom"/>
</dbReference>
<proteinExistence type="inferred from homology"/>
<dbReference type="Pfam" id="PF13460">
    <property type="entry name" value="NAD_binding_10"/>
    <property type="match status" value="1"/>
</dbReference>
<dbReference type="SUPFAM" id="SSF51735">
    <property type="entry name" value="NAD(P)-binding Rossmann-fold domains"/>
    <property type="match status" value="1"/>
</dbReference>
<evidence type="ECO:0000313" key="4">
    <source>
        <dbReference type="EMBL" id="ETW78556.1"/>
    </source>
</evidence>
<keyword evidence="5" id="KW-1185">Reference proteome</keyword>
<evidence type="ECO:0000259" key="3">
    <source>
        <dbReference type="Pfam" id="PF13460"/>
    </source>
</evidence>
<dbReference type="GeneID" id="20677780"/>
<evidence type="ECO:0000256" key="1">
    <source>
        <dbReference type="ARBA" id="ARBA00004450"/>
    </source>
</evidence>
<dbReference type="AlphaFoldDB" id="W4K0B8"/>
<dbReference type="eggNOG" id="KOG4039">
    <property type="taxonomic scope" value="Eukaryota"/>
</dbReference>
<dbReference type="OrthoDB" id="430436at2759"/>
<dbReference type="GO" id="GO:0051170">
    <property type="term" value="P:import into nucleus"/>
    <property type="evidence" value="ECO:0007669"/>
    <property type="project" value="TreeGrafter"/>
</dbReference>
<comment type="similarity">
    <text evidence="2">Belongs to the FMP52 family.</text>
</comment>
<dbReference type="InParanoid" id="W4K0B8"/>
<evidence type="ECO:0000313" key="5">
    <source>
        <dbReference type="Proteomes" id="UP000030671"/>
    </source>
</evidence>
<dbReference type="Proteomes" id="UP000030671">
    <property type="component" value="Unassembled WGS sequence"/>
</dbReference>
<dbReference type="KEGG" id="hir:HETIRDRAFT_477809"/>
<accession>W4K0B8</accession>
<sequence length="243" mass="25935">MSGHSALLIGATGATGKHLLRELLTSSYFTRVAEAGRRVTPKEQLPSGTEAKLQQIVVDFEKIGEAGLKDGKWDVVFITLGTTAKAAGSKAAFETIDREYVVNAAKAARVEDADQRLIYVSSNSANPKSLATYVRSKGLTEQALAEIGYSDTIVYRPGFLKGAERPDFRFLESVFSPVSSLLSYVSDNIEIDVSVLAKSIRISGQLGSANLPAAAAATQQSWGGKPFTTIGNKGSLYLAKENV</sequence>
<organism evidence="4 5">
    <name type="scientific">Heterobasidion irregulare (strain TC 32-1)</name>
    <dbReference type="NCBI Taxonomy" id="747525"/>
    <lineage>
        <taxon>Eukaryota</taxon>
        <taxon>Fungi</taxon>
        <taxon>Dikarya</taxon>
        <taxon>Basidiomycota</taxon>
        <taxon>Agaricomycotina</taxon>
        <taxon>Agaricomycetes</taxon>
        <taxon>Russulales</taxon>
        <taxon>Bondarzewiaceae</taxon>
        <taxon>Heterobasidion</taxon>
        <taxon>Heterobasidion annosum species complex</taxon>
    </lineage>
</organism>
<dbReference type="Gene3D" id="3.40.50.720">
    <property type="entry name" value="NAD(P)-binding Rossmann-like Domain"/>
    <property type="match status" value="1"/>
</dbReference>
<protein>
    <recommendedName>
        <fullName evidence="3">NAD(P)-binding domain-containing protein</fullName>
    </recommendedName>
</protein>
<dbReference type="EMBL" id="KI925461">
    <property type="protein sequence ID" value="ETW78556.1"/>
    <property type="molecule type" value="Genomic_DNA"/>
</dbReference>
<dbReference type="PANTHER" id="PTHR14097:SF7">
    <property type="entry name" value="OXIDOREDUCTASE HTATIP2"/>
    <property type="match status" value="1"/>
</dbReference>
<comment type="subcellular location">
    <subcellularLocation>
        <location evidence="1">Mitochondrion outer membrane</location>
        <topology evidence="1">Peripheral membrane protein</topology>
    </subcellularLocation>
</comment>
<reference evidence="4 5" key="1">
    <citation type="journal article" date="2012" name="New Phytol.">
        <title>Insight into trade-off between wood decay and parasitism from the genome of a fungal forest pathogen.</title>
        <authorList>
            <person name="Olson A."/>
            <person name="Aerts A."/>
            <person name="Asiegbu F."/>
            <person name="Belbahri L."/>
            <person name="Bouzid O."/>
            <person name="Broberg A."/>
            <person name="Canback B."/>
            <person name="Coutinho P.M."/>
            <person name="Cullen D."/>
            <person name="Dalman K."/>
            <person name="Deflorio G."/>
            <person name="van Diepen L.T."/>
            <person name="Dunand C."/>
            <person name="Duplessis S."/>
            <person name="Durling M."/>
            <person name="Gonthier P."/>
            <person name="Grimwood J."/>
            <person name="Fossdal C.G."/>
            <person name="Hansson D."/>
            <person name="Henrissat B."/>
            <person name="Hietala A."/>
            <person name="Himmelstrand K."/>
            <person name="Hoffmeister D."/>
            <person name="Hogberg N."/>
            <person name="James T.Y."/>
            <person name="Karlsson M."/>
            <person name="Kohler A."/>
            <person name="Kues U."/>
            <person name="Lee Y.H."/>
            <person name="Lin Y.C."/>
            <person name="Lind M."/>
            <person name="Lindquist E."/>
            <person name="Lombard V."/>
            <person name="Lucas S."/>
            <person name="Lunden K."/>
            <person name="Morin E."/>
            <person name="Murat C."/>
            <person name="Park J."/>
            <person name="Raffaello T."/>
            <person name="Rouze P."/>
            <person name="Salamov A."/>
            <person name="Schmutz J."/>
            <person name="Solheim H."/>
            <person name="Stahlberg J."/>
            <person name="Velez H."/>
            <person name="de Vries R.P."/>
            <person name="Wiebenga A."/>
            <person name="Woodward S."/>
            <person name="Yakovlev I."/>
            <person name="Garbelotto M."/>
            <person name="Martin F."/>
            <person name="Grigoriev I.V."/>
            <person name="Stenlid J."/>
        </authorList>
    </citation>
    <scope>NUCLEOTIDE SEQUENCE [LARGE SCALE GENOMIC DNA]</scope>
    <source>
        <strain evidence="4 5">TC 32-1</strain>
    </source>
</reference>
<name>W4K0B8_HETIT</name>
<dbReference type="HOGENOM" id="CLU_071330_3_1_1"/>
<evidence type="ECO:0000256" key="2">
    <source>
        <dbReference type="ARBA" id="ARBA00006617"/>
    </source>
</evidence>
<dbReference type="RefSeq" id="XP_009548891.1">
    <property type="nucleotide sequence ID" value="XM_009550596.1"/>
</dbReference>
<dbReference type="PANTHER" id="PTHR14097">
    <property type="entry name" value="OXIDOREDUCTASE HTATIP2"/>
    <property type="match status" value="1"/>
</dbReference>